<feature type="compositionally biased region" description="Polar residues" evidence="19">
    <location>
        <begin position="1059"/>
        <end position="1068"/>
    </location>
</feature>
<dbReference type="Gene3D" id="2.60.120.430">
    <property type="entry name" value="Galactose-binding lectin"/>
    <property type="match status" value="1"/>
</dbReference>
<feature type="transmembrane region" description="Helical" evidence="20">
    <location>
        <begin position="654"/>
        <end position="677"/>
    </location>
</feature>
<evidence type="ECO:0000256" key="2">
    <source>
        <dbReference type="ARBA" id="ARBA00012513"/>
    </source>
</evidence>
<evidence type="ECO:0000256" key="19">
    <source>
        <dbReference type="SAM" id="MobiDB-lite"/>
    </source>
</evidence>
<dbReference type="CDD" id="cd14066">
    <property type="entry name" value="STKc_IRAK"/>
    <property type="match status" value="1"/>
</dbReference>
<dbReference type="PROSITE" id="PS00108">
    <property type="entry name" value="PROTEIN_KINASE_ST"/>
    <property type="match status" value="1"/>
</dbReference>
<keyword evidence="9" id="KW-0677">Repeat</keyword>
<gene>
    <name evidence="23" type="primary">LOC111446321</name>
</gene>
<evidence type="ECO:0000256" key="7">
    <source>
        <dbReference type="ARBA" id="ARBA00022692"/>
    </source>
</evidence>
<dbReference type="Proteomes" id="UP000504609">
    <property type="component" value="Unplaced"/>
</dbReference>
<keyword evidence="7 20" id="KW-0812">Transmembrane</keyword>
<feature type="region of interest" description="Disordered" evidence="19">
    <location>
        <begin position="1043"/>
        <end position="1068"/>
    </location>
</feature>
<evidence type="ECO:0000256" key="10">
    <source>
        <dbReference type="ARBA" id="ARBA00022741"/>
    </source>
</evidence>
<keyword evidence="12" id="KW-0067">ATP-binding</keyword>
<dbReference type="InterPro" id="IPR011009">
    <property type="entry name" value="Kinase-like_dom_sf"/>
</dbReference>
<dbReference type="AlphaFoldDB" id="A0A6J1FLH5"/>
<dbReference type="EC" id="2.7.11.1" evidence="2"/>
<keyword evidence="22" id="KW-1185">Reference proteome</keyword>
<evidence type="ECO:0000256" key="3">
    <source>
        <dbReference type="ARBA" id="ARBA00022527"/>
    </source>
</evidence>
<dbReference type="SMART" id="SM00220">
    <property type="entry name" value="S_TKc"/>
    <property type="match status" value="1"/>
</dbReference>
<evidence type="ECO:0000256" key="4">
    <source>
        <dbReference type="ARBA" id="ARBA00022553"/>
    </source>
</evidence>
<dbReference type="FunFam" id="3.80.10.10:FF:000041">
    <property type="entry name" value="LRR receptor-like serine/threonine-protein kinase ERECTA"/>
    <property type="match status" value="1"/>
</dbReference>
<keyword evidence="16" id="KW-0325">Glycoprotein</keyword>
<evidence type="ECO:0000256" key="16">
    <source>
        <dbReference type="ARBA" id="ARBA00023180"/>
    </source>
</evidence>
<dbReference type="Pfam" id="PF07714">
    <property type="entry name" value="PK_Tyr_Ser-Thr"/>
    <property type="match status" value="1"/>
</dbReference>
<proteinExistence type="predicted"/>
<dbReference type="InterPro" id="IPR001245">
    <property type="entry name" value="Ser-Thr/Tyr_kinase_cat_dom"/>
</dbReference>
<keyword evidence="11" id="KW-0418">Kinase</keyword>
<evidence type="ECO:0000256" key="15">
    <source>
        <dbReference type="ARBA" id="ARBA00023170"/>
    </source>
</evidence>
<evidence type="ECO:0000256" key="11">
    <source>
        <dbReference type="ARBA" id="ARBA00022777"/>
    </source>
</evidence>
<dbReference type="KEGG" id="cmos:111446321"/>
<dbReference type="GO" id="GO:0005524">
    <property type="term" value="F:ATP binding"/>
    <property type="evidence" value="ECO:0007669"/>
    <property type="project" value="UniProtKB-KW"/>
</dbReference>
<evidence type="ECO:0000256" key="5">
    <source>
        <dbReference type="ARBA" id="ARBA00022614"/>
    </source>
</evidence>
<evidence type="ECO:0000259" key="21">
    <source>
        <dbReference type="PROSITE" id="PS50011"/>
    </source>
</evidence>
<evidence type="ECO:0000256" key="8">
    <source>
        <dbReference type="ARBA" id="ARBA00022729"/>
    </source>
</evidence>
<sequence>MFFFCTTLIFLNPLLCCLCFPAVVIVLFLVLVIWDMDFCAWALRSVRVHVHVLVSGLLLFSYILEFGTDAQLLPEQEVRALQEISAKLKNLNWKVHQHSCINGDGFFNVFTNFTHMREVNCTCNTTCRVTSIRLKGLNLVGNLPVAFANLTQLLVLDLTYNLISGSIPREFARIPLVTFAMIGNQLSGQIPPEIGDITSLEELVLADNQIGGNLPASLGKLSRLSRILLSSNNITGAIPKSFGNLRNLTEFRMDGTNISGKIPDFIGNWTNLKILYLQGTSLENPIPAAISELKNLTDLIISDLQGPQISFPNLTQMTSLQTLVLRNCLIEGRIPEYIGQFNVLRILDLSFNRLSGSIPRTFENLLLVHKVQFMFLTNNSLSGQVPEWIVNAGNSGRNIDLSYNNFTELPNFSCTQSNSVNLISSSATRNENDDWCLMKDLPCPTENRFHSLFINCGGRSMELNGSEYKADDTQGGSSSARFFSSAERWGYSSTGLYLRNEHLPYIVSTSNSNGKAASSIYATARLSPLSLKYYGFCMRNGSYNVKLHFAEIMFTADQTYTSLGRRIFDISIQGNLIRKDFNIMENAGGVGKSFILEEPNIVVNGSTLEIHLYWAGKGTDSIPVIGVYGPLISAITVTPNFDVGTNVENETRGLSAGAIAGIVIGIFLFVVFVLAVLRWKGYLGRKEAEDDELRDLKLQTGYFSLRQIKAATNNFDSTHKIGEGGFGPVYKGVLSDGTSIAVKQLSSKSKQGNREFITEIGMISALQHPNLVKLYGCCIEGSQLMLIYEYLENNNLARALFDPEKHSLHLDWPIRMKICLGIAKGLAYLHEESLLKVVHRDIKATNVLLDKSLNAKISDFGLAKLHEEENTHIITRIAGTIGYMAPEYATRGYLTHKADVYSFGVVALEIVSGKSNTSCMPKEEFVFLLDWAFVLQEEGNLLELVDPNLGSDYSKEEVVRMLHIALLCTNLSPSLRPTMSSVVSMLEGKLPVEVRNMKRNTSERDARLKAFEKLSRDSLTSISASSQSIVQMPRSMSFDGIYVGSSSSSTRNKDETRKYSSTRSLLED</sequence>
<keyword evidence="4" id="KW-0597">Phosphoprotein</keyword>
<comment type="catalytic activity">
    <reaction evidence="18">
        <text>L-seryl-[protein] + ATP = O-phospho-L-seryl-[protein] + ADP + H(+)</text>
        <dbReference type="Rhea" id="RHEA:17989"/>
        <dbReference type="Rhea" id="RHEA-COMP:9863"/>
        <dbReference type="Rhea" id="RHEA-COMP:11604"/>
        <dbReference type="ChEBI" id="CHEBI:15378"/>
        <dbReference type="ChEBI" id="CHEBI:29999"/>
        <dbReference type="ChEBI" id="CHEBI:30616"/>
        <dbReference type="ChEBI" id="CHEBI:83421"/>
        <dbReference type="ChEBI" id="CHEBI:456216"/>
        <dbReference type="EC" id="2.7.11.1"/>
    </reaction>
</comment>
<accession>A0A6J1FLH5</accession>
<dbReference type="InterPro" id="IPR001611">
    <property type="entry name" value="Leu-rich_rpt"/>
</dbReference>
<evidence type="ECO:0000256" key="14">
    <source>
        <dbReference type="ARBA" id="ARBA00023136"/>
    </source>
</evidence>
<dbReference type="SUPFAM" id="SSF56112">
    <property type="entry name" value="Protein kinase-like (PK-like)"/>
    <property type="match status" value="1"/>
</dbReference>
<dbReference type="PANTHER" id="PTHR48006:SF60">
    <property type="entry name" value="PROTEIN KINASE DOMAIN-CONTAINING PROTEIN"/>
    <property type="match status" value="1"/>
</dbReference>
<evidence type="ECO:0000256" key="1">
    <source>
        <dbReference type="ARBA" id="ARBA00004479"/>
    </source>
</evidence>
<dbReference type="FunFam" id="1.10.510.10:FF:000044">
    <property type="entry name" value="Putative LRR receptor-like serine/threonine-protein kinase"/>
    <property type="match status" value="1"/>
</dbReference>
<dbReference type="InterPro" id="IPR021720">
    <property type="entry name" value="Malectin_dom"/>
</dbReference>
<evidence type="ECO:0000256" key="6">
    <source>
        <dbReference type="ARBA" id="ARBA00022679"/>
    </source>
</evidence>
<dbReference type="InterPro" id="IPR000719">
    <property type="entry name" value="Prot_kinase_dom"/>
</dbReference>
<dbReference type="Pfam" id="PF00560">
    <property type="entry name" value="LRR_1"/>
    <property type="match status" value="2"/>
</dbReference>
<keyword evidence="10" id="KW-0547">Nucleotide-binding</keyword>
<keyword evidence="3" id="KW-0723">Serine/threonine-protein kinase</keyword>
<feature type="transmembrane region" description="Helical" evidence="20">
    <location>
        <begin position="46"/>
        <end position="64"/>
    </location>
</feature>
<evidence type="ECO:0000256" key="20">
    <source>
        <dbReference type="SAM" id="Phobius"/>
    </source>
</evidence>
<evidence type="ECO:0000313" key="23">
    <source>
        <dbReference type="RefSeq" id="XP_022940854.1"/>
    </source>
</evidence>
<dbReference type="Pfam" id="PF11721">
    <property type="entry name" value="Malectin"/>
    <property type="match status" value="1"/>
</dbReference>
<keyword evidence="13 20" id="KW-1133">Transmembrane helix</keyword>
<keyword evidence="6" id="KW-0808">Transferase</keyword>
<name>A0A6J1FLH5_CUCMO</name>
<dbReference type="RefSeq" id="XP_022940854.1">
    <property type="nucleotide sequence ID" value="XM_023085086.1"/>
</dbReference>
<dbReference type="Gene3D" id="3.80.10.10">
    <property type="entry name" value="Ribonuclease Inhibitor"/>
    <property type="match status" value="2"/>
</dbReference>
<dbReference type="Pfam" id="PF13855">
    <property type="entry name" value="LRR_8"/>
    <property type="match status" value="1"/>
</dbReference>
<dbReference type="Gene3D" id="1.10.510.10">
    <property type="entry name" value="Transferase(Phosphotransferase) domain 1"/>
    <property type="match status" value="1"/>
</dbReference>
<feature type="domain" description="Protein kinase" evidence="21">
    <location>
        <begin position="715"/>
        <end position="990"/>
    </location>
</feature>
<reference evidence="23" key="1">
    <citation type="submission" date="2025-08" db="UniProtKB">
        <authorList>
            <consortium name="RefSeq"/>
        </authorList>
    </citation>
    <scope>IDENTIFICATION</scope>
    <source>
        <tissue evidence="23">Young leaves</tissue>
    </source>
</reference>
<dbReference type="PROSITE" id="PS50011">
    <property type="entry name" value="PROTEIN_KINASE_DOM"/>
    <property type="match status" value="1"/>
</dbReference>
<dbReference type="InterPro" id="IPR051824">
    <property type="entry name" value="LRR_Rcpt-Like_S/T_Kinase"/>
</dbReference>
<comment type="catalytic activity">
    <reaction evidence="17">
        <text>L-threonyl-[protein] + ATP = O-phospho-L-threonyl-[protein] + ADP + H(+)</text>
        <dbReference type="Rhea" id="RHEA:46608"/>
        <dbReference type="Rhea" id="RHEA-COMP:11060"/>
        <dbReference type="Rhea" id="RHEA-COMP:11605"/>
        <dbReference type="ChEBI" id="CHEBI:15378"/>
        <dbReference type="ChEBI" id="CHEBI:30013"/>
        <dbReference type="ChEBI" id="CHEBI:30616"/>
        <dbReference type="ChEBI" id="CHEBI:61977"/>
        <dbReference type="ChEBI" id="CHEBI:456216"/>
        <dbReference type="EC" id="2.7.11.1"/>
    </reaction>
</comment>
<evidence type="ECO:0000256" key="17">
    <source>
        <dbReference type="ARBA" id="ARBA00047899"/>
    </source>
</evidence>
<protein>
    <recommendedName>
        <fullName evidence="2">non-specific serine/threonine protein kinase</fullName>
        <ecNumber evidence="2">2.7.11.1</ecNumber>
    </recommendedName>
</protein>
<keyword evidence="15" id="KW-0675">Receptor</keyword>
<dbReference type="PANTHER" id="PTHR48006">
    <property type="entry name" value="LEUCINE-RICH REPEAT-CONTAINING PROTEIN DDB_G0281931-RELATED"/>
    <property type="match status" value="1"/>
</dbReference>
<keyword evidence="14 20" id="KW-0472">Membrane</keyword>
<evidence type="ECO:0000256" key="9">
    <source>
        <dbReference type="ARBA" id="ARBA00022737"/>
    </source>
</evidence>
<feature type="transmembrane region" description="Helical" evidence="20">
    <location>
        <begin position="12"/>
        <end position="34"/>
    </location>
</feature>
<evidence type="ECO:0000256" key="18">
    <source>
        <dbReference type="ARBA" id="ARBA00048679"/>
    </source>
</evidence>
<dbReference type="InterPro" id="IPR032675">
    <property type="entry name" value="LRR_dom_sf"/>
</dbReference>
<dbReference type="FunFam" id="3.30.200.20:FF:000217">
    <property type="entry name" value="probable LRR receptor-like serine/threonine-protein kinase At1g53430"/>
    <property type="match status" value="1"/>
</dbReference>
<dbReference type="GO" id="GO:0004674">
    <property type="term" value="F:protein serine/threonine kinase activity"/>
    <property type="evidence" value="ECO:0007669"/>
    <property type="project" value="UniProtKB-KW"/>
</dbReference>
<evidence type="ECO:0000256" key="12">
    <source>
        <dbReference type="ARBA" id="ARBA00022840"/>
    </source>
</evidence>
<dbReference type="Gene3D" id="3.30.200.20">
    <property type="entry name" value="Phosphorylase Kinase, domain 1"/>
    <property type="match status" value="1"/>
</dbReference>
<organism evidence="22 23">
    <name type="scientific">Cucurbita moschata</name>
    <name type="common">Winter crookneck squash</name>
    <name type="synonym">Cucurbita pepo var. moschata</name>
    <dbReference type="NCBI Taxonomy" id="3662"/>
    <lineage>
        <taxon>Eukaryota</taxon>
        <taxon>Viridiplantae</taxon>
        <taxon>Streptophyta</taxon>
        <taxon>Embryophyta</taxon>
        <taxon>Tracheophyta</taxon>
        <taxon>Spermatophyta</taxon>
        <taxon>Magnoliopsida</taxon>
        <taxon>eudicotyledons</taxon>
        <taxon>Gunneridae</taxon>
        <taxon>Pentapetalae</taxon>
        <taxon>rosids</taxon>
        <taxon>fabids</taxon>
        <taxon>Cucurbitales</taxon>
        <taxon>Cucurbitaceae</taxon>
        <taxon>Cucurbiteae</taxon>
        <taxon>Cucurbita</taxon>
    </lineage>
</organism>
<dbReference type="SUPFAM" id="SSF52058">
    <property type="entry name" value="L domain-like"/>
    <property type="match status" value="1"/>
</dbReference>
<evidence type="ECO:0000256" key="13">
    <source>
        <dbReference type="ARBA" id="ARBA00022989"/>
    </source>
</evidence>
<keyword evidence="5" id="KW-0433">Leucine-rich repeat</keyword>
<dbReference type="GO" id="GO:0016020">
    <property type="term" value="C:membrane"/>
    <property type="evidence" value="ECO:0007669"/>
    <property type="project" value="UniProtKB-SubCell"/>
</dbReference>
<keyword evidence="8" id="KW-0732">Signal</keyword>
<dbReference type="InterPro" id="IPR008271">
    <property type="entry name" value="Ser/Thr_kinase_AS"/>
</dbReference>
<comment type="subcellular location">
    <subcellularLocation>
        <location evidence="1">Membrane</location>
        <topology evidence="1">Single-pass type I membrane protein</topology>
    </subcellularLocation>
</comment>
<dbReference type="GeneID" id="111446321"/>
<dbReference type="FunFam" id="2.60.120.430:FF:000004">
    <property type="entry name" value="Putative leucine-rich repeat receptor-like serine/threonine-protein kinase"/>
    <property type="match status" value="1"/>
</dbReference>
<evidence type="ECO:0000313" key="22">
    <source>
        <dbReference type="Proteomes" id="UP000504609"/>
    </source>
</evidence>